<gene>
    <name evidence="1" type="ORF">KGM_216014A</name>
</gene>
<dbReference type="InParanoid" id="A0A212FDI5"/>
<keyword evidence="2" id="KW-1185">Reference proteome</keyword>
<protein>
    <submittedName>
        <fullName evidence="1">Uncharacterized protein</fullName>
    </submittedName>
</protein>
<dbReference type="EMBL" id="AGBW02009042">
    <property type="protein sequence ID" value="OWR51801.1"/>
    <property type="molecule type" value="Genomic_DNA"/>
</dbReference>
<dbReference type="AlphaFoldDB" id="A0A212FDI5"/>
<evidence type="ECO:0000313" key="1">
    <source>
        <dbReference type="EMBL" id="OWR51801.1"/>
    </source>
</evidence>
<reference evidence="1 2" key="1">
    <citation type="journal article" date="2011" name="Cell">
        <title>The monarch butterfly genome yields insights into long-distance migration.</title>
        <authorList>
            <person name="Zhan S."/>
            <person name="Merlin C."/>
            <person name="Boore J.L."/>
            <person name="Reppert S.M."/>
        </authorList>
    </citation>
    <scope>NUCLEOTIDE SEQUENCE [LARGE SCALE GENOMIC DNA]</scope>
    <source>
        <strain evidence="1">F-2</strain>
    </source>
</reference>
<comment type="caution">
    <text evidence="1">The sequence shown here is derived from an EMBL/GenBank/DDBJ whole genome shotgun (WGS) entry which is preliminary data.</text>
</comment>
<dbReference type="Proteomes" id="UP000007151">
    <property type="component" value="Unassembled WGS sequence"/>
</dbReference>
<proteinExistence type="predicted"/>
<feature type="non-terminal residue" evidence="1">
    <location>
        <position position="18"/>
    </location>
</feature>
<sequence>MKISNFSVELGYSFFKNM</sequence>
<evidence type="ECO:0000313" key="2">
    <source>
        <dbReference type="Proteomes" id="UP000007151"/>
    </source>
</evidence>
<dbReference type="KEGG" id="dpl:KGM_216014A"/>
<accession>A0A212FDI5</accession>
<name>A0A212FDI5_DANPL</name>
<organism evidence="1 2">
    <name type="scientific">Danaus plexippus plexippus</name>
    <dbReference type="NCBI Taxonomy" id="278856"/>
    <lineage>
        <taxon>Eukaryota</taxon>
        <taxon>Metazoa</taxon>
        <taxon>Ecdysozoa</taxon>
        <taxon>Arthropoda</taxon>
        <taxon>Hexapoda</taxon>
        <taxon>Insecta</taxon>
        <taxon>Pterygota</taxon>
        <taxon>Neoptera</taxon>
        <taxon>Endopterygota</taxon>
        <taxon>Lepidoptera</taxon>
        <taxon>Glossata</taxon>
        <taxon>Ditrysia</taxon>
        <taxon>Papilionoidea</taxon>
        <taxon>Nymphalidae</taxon>
        <taxon>Danainae</taxon>
        <taxon>Danaini</taxon>
        <taxon>Danaina</taxon>
        <taxon>Danaus</taxon>
        <taxon>Danaus</taxon>
    </lineage>
</organism>